<evidence type="ECO:0000256" key="7">
    <source>
        <dbReference type="ARBA" id="ARBA00022692"/>
    </source>
</evidence>
<dbReference type="PANTHER" id="PTHR33048:SF131">
    <property type="entry name" value="INTEGRAL MEMBRANE PROTEIN"/>
    <property type="match status" value="1"/>
</dbReference>
<evidence type="ECO:0000313" key="19">
    <source>
        <dbReference type="Proteomes" id="UP000310108"/>
    </source>
</evidence>
<evidence type="ECO:0000256" key="15">
    <source>
        <dbReference type="SAM" id="Phobius"/>
    </source>
</evidence>
<dbReference type="STRING" id="1306861.A0A4U6XFY8"/>
<keyword evidence="9 15" id="KW-1133">Transmembrane helix</keyword>
<keyword evidence="19" id="KW-1185">Reference proteome</keyword>
<comment type="similarity">
    <text evidence="13">Belongs to the SAT4 family.</text>
</comment>
<evidence type="ECO:0000256" key="2">
    <source>
        <dbReference type="ARBA" id="ARBA00004589"/>
    </source>
</evidence>
<dbReference type="GO" id="GO:0005576">
    <property type="term" value="C:extracellular region"/>
    <property type="evidence" value="ECO:0007669"/>
    <property type="project" value="UniProtKB-SubCell"/>
</dbReference>
<accession>A0A4U6XFY8</accession>
<dbReference type="Pfam" id="PF20684">
    <property type="entry name" value="Fung_rhodopsin"/>
    <property type="match status" value="1"/>
</dbReference>
<proteinExistence type="inferred from homology"/>
<gene>
    <name evidence="18" type="ORF">CTA1_6678</name>
</gene>
<evidence type="ECO:0000256" key="4">
    <source>
        <dbReference type="ARBA" id="ARBA00010031"/>
    </source>
</evidence>
<reference evidence="18 19" key="1">
    <citation type="journal article" date="2019" name="PLoS ONE">
        <title>Comparative genome analysis indicates high evolutionary potential of pathogenicity genes in Colletotrichum tanaceti.</title>
        <authorList>
            <person name="Lelwala R.V."/>
            <person name="Korhonen P.K."/>
            <person name="Young N.D."/>
            <person name="Scott J.B."/>
            <person name="Ades P.A."/>
            <person name="Gasser R.B."/>
            <person name="Taylor P.W.J."/>
        </authorList>
    </citation>
    <scope>NUCLEOTIDE SEQUENCE [LARGE SCALE GENOMIC DNA]</scope>
    <source>
        <strain evidence="18">BRIP57314</strain>
    </source>
</reference>
<dbReference type="InterPro" id="IPR049326">
    <property type="entry name" value="Rhodopsin_dom_fungi"/>
</dbReference>
<dbReference type="SMART" id="SM00747">
    <property type="entry name" value="CFEM"/>
    <property type="match status" value="1"/>
</dbReference>
<feature type="chain" id="PRO_5020343553" description="CFEM domain-containing protein" evidence="16">
    <location>
        <begin position="19"/>
        <end position="406"/>
    </location>
</feature>
<dbReference type="InterPro" id="IPR052337">
    <property type="entry name" value="SAT4-like"/>
</dbReference>
<evidence type="ECO:0000256" key="13">
    <source>
        <dbReference type="ARBA" id="ARBA00038359"/>
    </source>
</evidence>
<feature type="signal peptide" evidence="16">
    <location>
        <begin position="1"/>
        <end position="18"/>
    </location>
</feature>
<evidence type="ECO:0000256" key="3">
    <source>
        <dbReference type="ARBA" id="ARBA00004613"/>
    </source>
</evidence>
<dbReference type="AlphaFoldDB" id="A0A4U6XFY8"/>
<protein>
    <recommendedName>
        <fullName evidence="17">CFEM domain-containing protein</fullName>
    </recommendedName>
</protein>
<dbReference type="PROSITE" id="PS52012">
    <property type="entry name" value="CFEM"/>
    <property type="match status" value="1"/>
</dbReference>
<keyword evidence="11 14" id="KW-1015">Disulfide bond</keyword>
<comment type="caution">
    <text evidence="14">Lacks conserved residue(s) required for the propagation of feature annotation.</text>
</comment>
<evidence type="ECO:0000256" key="9">
    <source>
        <dbReference type="ARBA" id="ARBA00022989"/>
    </source>
</evidence>
<dbReference type="InterPro" id="IPR008427">
    <property type="entry name" value="Extracellular_membr_CFEM_dom"/>
</dbReference>
<keyword evidence="10 15" id="KW-0472">Membrane</keyword>
<evidence type="ECO:0000256" key="11">
    <source>
        <dbReference type="ARBA" id="ARBA00023157"/>
    </source>
</evidence>
<keyword evidence="6" id="KW-0325">Glycoprotein</keyword>
<evidence type="ECO:0000256" key="12">
    <source>
        <dbReference type="ARBA" id="ARBA00023288"/>
    </source>
</evidence>
<dbReference type="Proteomes" id="UP000310108">
    <property type="component" value="Unassembled WGS sequence"/>
</dbReference>
<feature type="domain" description="CFEM" evidence="17">
    <location>
        <begin position="9"/>
        <end position="120"/>
    </location>
</feature>
<evidence type="ECO:0000256" key="1">
    <source>
        <dbReference type="ARBA" id="ARBA00004141"/>
    </source>
</evidence>
<evidence type="ECO:0000256" key="16">
    <source>
        <dbReference type="SAM" id="SignalP"/>
    </source>
</evidence>
<feature type="transmembrane region" description="Helical" evidence="15">
    <location>
        <begin position="325"/>
        <end position="343"/>
    </location>
</feature>
<keyword evidence="7 15" id="KW-0812">Transmembrane</keyword>
<evidence type="ECO:0000313" key="18">
    <source>
        <dbReference type="EMBL" id="TKW54162.1"/>
    </source>
</evidence>
<evidence type="ECO:0000259" key="17">
    <source>
        <dbReference type="PROSITE" id="PS52012"/>
    </source>
</evidence>
<keyword evidence="6" id="KW-0336">GPI-anchor</keyword>
<name>A0A4U6XFY8_9PEZI</name>
<dbReference type="GO" id="GO:0098552">
    <property type="term" value="C:side of membrane"/>
    <property type="evidence" value="ECO:0007669"/>
    <property type="project" value="UniProtKB-KW"/>
</dbReference>
<evidence type="ECO:0000256" key="6">
    <source>
        <dbReference type="ARBA" id="ARBA00022622"/>
    </source>
</evidence>
<comment type="similarity">
    <text evidence="4">Belongs to the RBT5 family.</text>
</comment>
<dbReference type="Pfam" id="PF05730">
    <property type="entry name" value="CFEM"/>
    <property type="match status" value="1"/>
</dbReference>
<evidence type="ECO:0000256" key="14">
    <source>
        <dbReference type="PROSITE-ProRule" id="PRU01356"/>
    </source>
</evidence>
<keyword evidence="8 16" id="KW-0732">Signal</keyword>
<evidence type="ECO:0000256" key="8">
    <source>
        <dbReference type="ARBA" id="ARBA00022729"/>
    </source>
</evidence>
<keyword evidence="5" id="KW-0964">Secreted</keyword>
<dbReference type="EMBL" id="PJEX01000151">
    <property type="protein sequence ID" value="TKW54162.1"/>
    <property type="molecule type" value="Genomic_DNA"/>
</dbReference>
<dbReference type="PANTHER" id="PTHR33048">
    <property type="entry name" value="PTH11-LIKE INTEGRAL MEMBRANE PROTEIN (AFU_ORTHOLOGUE AFUA_5G11245)"/>
    <property type="match status" value="1"/>
</dbReference>
<keyword evidence="12" id="KW-0449">Lipoprotein</keyword>
<feature type="transmembrane region" description="Helical" evidence="15">
    <location>
        <begin position="286"/>
        <end position="313"/>
    </location>
</feature>
<feature type="transmembrane region" description="Helical" evidence="15">
    <location>
        <begin position="245"/>
        <end position="266"/>
    </location>
</feature>
<evidence type="ECO:0000256" key="5">
    <source>
        <dbReference type="ARBA" id="ARBA00022525"/>
    </source>
</evidence>
<evidence type="ECO:0000256" key="10">
    <source>
        <dbReference type="ARBA" id="ARBA00023136"/>
    </source>
</evidence>
<comment type="caution">
    <text evidence="18">The sequence shown here is derived from an EMBL/GenBank/DDBJ whole genome shotgun (WGS) entry which is preliminary data.</text>
</comment>
<sequence>MQASTLRWLLLAATAAAADNVNSTSTLESILTATMPTCAVKCFVNGYQAGNCTVANIVDCLCSNISLQADMSACVQTSCAFKDQTTTAEASQLMCRGFPIPNRQSFTRIVSIVLPSVTATVVALRCFARLNIARSLWWDDWLTLVAMVSHISGRCRSQCSENGLNLILCACDLKNMELGFGLHYWNINPANARTILQIVYAMQIVYILELDVADSPLLTQHRLVSKFAICFFYMRVFDTPKFRRVARFFFASLALEIILFLFLTTFQCVPIQAIWDKEIQGRCLNISYIGYGGAILSILNDIILIVLPIPDLMKLQMNRTKKVEVAFMFGLGSFACVASMIRLKSLVNFANTYDATWEYYDVMLWSSIEVNLSIICGSLPALRPLLKKGLGSLREFRDSHISLSEK</sequence>
<feature type="disulfide bond" evidence="14">
    <location>
        <begin position="62"/>
        <end position="95"/>
    </location>
</feature>
<organism evidence="18 19">
    <name type="scientific">Colletotrichum tanaceti</name>
    <dbReference type="NCBI Taxonomy" id="1306861"/>
    <lineage>
        <taxon>Eukaryota</taxon>
        <taxon>Fungi</taxon>
        <taxon>Dikarya</taxon>
        <taxon>Ascomycota</taxon>
        <taxon>Pezizomycotina</taxon>
        <taxon>Sordariomycetes</taxon>
        <taxon>Hypocreomycetidae</taxon>
        <taxon>Glomerellales</taxon>
        <taxon>Glomerellaceae</taxon>
        <taxon>Colletotrichum</taxon>
        <taxon>Colletotrichum destructivum species complex</taxon>
    </lineage>
</organism>
<comment type="subcellular location">
    <subcellularLocation>
        <location evidence="2">Membrane</location>
        <topology evidence="2">Lipid-anchor</topology>
        <topology evidence="2">GPI-anchor</topology>
    </subcellularLocation>
    <subcellularLocation>
        <location evidence="1">Membrane</location>
        <topology evidence="1">Multi-pass membrane protein</topology>
    </subcellularLocation>
    <subcellularLocation>
        <location evidence="3">Secreted</location>
    </subcellularLocation>
</comment>